<dbReference type="SUPFAM" id="SSF53098">
    <property type="entry name" value="Ribonuclease H-like"/>
    <property type="match status" value="1"/>
</dbReference>
<dbReference type="SMART" id="SM00256">
    <property type="entry name" value="FBOX"/>
    <property type="match status" value="1"/>
</dbReference>
<accession>A0A6P6VXW2</accession>
<keyword evidence="2" id="KW-1185">Reference proteome</keyword>
<dbReference type="Gene3D" id="3.30.420.10">
    <property type="entry name" value="Ribonuclease H-like superfamily/Ribonuclease H"/>
    <property type="match status" value="1"/>
</dbReference>
<evidence type="ECO:0000313" key="3">
    <source>
        <dbReference type="RefSeq" id="XP_027107958.2"/>
    </source>
</evidence>
<proteinExistence type="predicted"/>
<dbReference type="InterPro" id="IPR006527">
    <property type="entry name" value="F-box-assoc_dom_typ1"/>
</dbReference>
<dbReference type="GO" id="GO:0003676">
    <property type="term" value="F:nucleic acid binding"/>
    <property type="evidence" value="ECO:0007669"/>
    <property type="project" value="InterPro"/>
</dbReference>
<dbReference type="GeneID" id="113727799"/>
<dbReference type="InterPro" id="IPR036397">
    <property type="entry name" value="RNaseH_sf"/>
</dbReference>
<dbReference type="InterPro" id="IPR017451">
    <property type="entry name" value="F-box-assoc_interact_dom"/>
</dbReference>
<dbReference type="Pfam" id="PF07734">
    <property type="entry name" value="FBA_1"/>
    <property type="match status" value="1"/>
</dbReference>
<dbReference type="Gene3D" id="1.20.1280.50">
    <property type="match status" value="1"/>
</dbReference>
<dbReference type="NCBIfam" id="TIGR01640">
    <property type="entry name" value="F_box_assoc_1"/>
    <property type="match status" value="1"/>
</dbReference>
<dbReference type="PANTHER" id="PTHR31672:SF10">
    <property type="entry name" value="F-BOX DOMAIN-CONTAINING PROTEIN"/>
    <property type="match status" value="1"/>
</dbReference>
<reference evidence="3" key="2">
    <citation type="submission" date="2025-08" db="UniProtKB">
        <authorList>
            <consortium name="RefSeq"/>
        </authorList>
    </citation>
    <scope>IDENTIFICATION</scope>
    <source>
        <tissue evidence="3">Leaves</tissue>
    </source>
</reference>
<dbReference type="RefSeq" id="XP_027107958.2">
    <property type="nucleotide sequence ID" value="XM_027252157.2"/>
</dbReference>
<dbReference type="PROSITE" id="PS50181">
    <property type="entry name" value="FBOX"/>
    <property type="match status" value="1"/>
</dbReference>
<feature type="domain" description="F-box" evidence="1">
    <location>
        <begin position="12"/>
        <end position="62"/>
    </location>
</feature>
<protein>
    <submittedName>
        <fullName evidence="3">F-box/kelch-repeat protein At3g06240-like</fullName>
    </submittedName>
</protein>
<dbReference type="SUPFAM" id="SSF81383">
    <property type="entry name" value="F-box domain"/>
    <property type="match status" value="1"/>
</dbReference>
<sequence>MENPKELRSDADFSFEFFPFEIIIEILSRLPVKVLGRFTTVSKLWYSLITSYMFINKHLKDYSISLSNKSYSSGDSSSSLATPFSSVLLIPIVLKELVRHSYSMFFDSTFDGNGSFEIPMLYHWLEILFVGNSCNGIICFTDQKAFFGRKVYLYNPVIRRMKLISHNCFADMMFDRNKVFCKLGFGFCECTNDYKVVRIHYVKDEESKLLGNVAPEVEVYRLNADNWRRIKANVECIVNYRSVSCNGSIHWLARKKNGRIFDAIMSFDIAHELFCETDLPVQCHSLKDGTLLVFKGLLAIFKDGISIREYEGYKCYELWVMREYKVAKSWTKLFVLETKRSVVKAFGFTKSGQLVMQMHGDRLASWEPEGNCLKHLDIDGFLHHVDASFVESLVLYEGGCVASAETNTIVAETSQSMRIMGSRELLSSMDTLKVPIHGDEVAVRVAADVASLECGISELKSLCWRRPALVCIMAKPRDSPSTVQLCVENYCLLIKQDYLGYVPESLRDFLANPEICFVNVGPDRLYLGPFFLERNGIEFSHLVYKVLRKHYFSRWGLKPLADEVGVVLEEYPARFGLDCRTEAFSAEDAKWAIYHVYASFRISSKLFGSL</sequence>
<dbReference type="OrthoDB" id="1932945at2759"/>
<reference evidence="2" key="1">
    <citation type="journal article" date="2025" name="Foods">
        <title>Unveiling the Microbial Signatures of Arabica Coffee Cherries: Insights into Ripeness Specific Diversity, Functional Traits, and Implications for Quality and Safety.</title>
        <authorList>
            <consortium name="RefSeq"/>
            <person name="Tenea G.N."/>
            <person name="Cifuentes V."/>
            <person name="Reyes P."/>
            <person name="Cevallos-Vallejos M."/>
        </authorList>
    </citation>
    <scope>NUCLEOTIDE SEQUENCE [LARGE SCALE GENOMIC DNA]</scope>
</reference>
<organism evidence="2 3">
    <name type="scientific">Coffea arabica</name>
    <name type="common">Arabian coffee</name>
    <dbReference type="NCBI Taxonomy" id="13443"/>
    <lineage>
        <taxon>Eukaryota</taxon>
        <taxon>Viridiplantae</taxon>
        <taxon>Streptophyta</taxon>
        <taxon>Embryophyta</taxon>
        <taxon>Tracheophyta</taxon>
        <taxon>Spermatophyta</taxon>
        <taxon>Magnoliopsida</taxon>
        <taxon>eudicotyledons</taxon>
        <taxon>Gunneridae</taxon>
        <taxon>Pentapetalae</taxon>
        <taxon>asterids</taxon>
        <taxon>lamiids</taxon>
        <taxon>Gentianales</taxon>
        <taxon>Rubiaceae</taxon>
        <taxon>Ixoroideae</taxon>
        <taxon>Gardenieae complex</taxon>
        <taxon>Bertiereae - Coffeeae clade</taxon>
        <taxon>Coffeeae</taxon>
        <taxon>Coffea</taxon>
    </lineage>
</organism>
<dbReference type="Pfam" id="PF00646">
    <property type="entry name" value="F-box"/>
    <property type="match status" value="1"/>
</dbReference>
<evidence type="ECO:0000313" key="2">
    <source>
        <dbReference type="Proteomes" id="UP001652660"/>
    </source>
</evidence>
<dbReference type="Proteomes" id="UP001652660">
    <property type="component" value="Chromosome 2c"/>
</dbReference>
<dbReference type="AlphaFoldDB" id="A0A6P6VXW2"/>
<name>A0A6P6VXW2_COFAR</name>
<dbReference type="InterPro" id="IPR001810">
    <property type="entry name" value="F-box_dom"/>
</dbReference>
<gene>
    <name evidence="3" type="primary">LOC113727799</name>
</gene>
<evidence type="ECO:0000259" key="1">
    <source>
        <dbReference type="PROSITE" id="PS50181"/>
    </source>
</evidence>
<dbReference type="InterPro" id="IPR036047">
    <property type="entry name" value="F-box-like_dom_sf"/>
</dbReference>
<dbReference type="PANTHER" id="PTHR31672">
    <property type="entry name" value="BNACNNG10540D PROTEIN"/>
    <property type="match status" value="1"/>
</dbReference>
<dbReference type="InterPro" id="IPR012337">
    <property type="entry name" value="RNaseH-like_sf"/>
</dbReference>
<dbReference type="InterPro" id="IPR050796">
    <property type="entry name" value="SCF_F-box_component"/>
</dbReference>